<evidence type="ECO:0000256" key="1">
    <source>
        <dbReference type="SAM" id="MobiDB-lite"/>
    </source>
</evidence>
<reference evidence="2 3" key="1">
    <citation type="journal article" date="2015" name="Genome Biol. Evol.">
        <title>Phylogenomic analyses indicate that early fungi evolved digesting cell walls of algal ancestors of land plants.</title>
        <authorList>
            <person name="Chang Y."/>
            <person name="Wang S."/>
            <person name="Sekimoto S."/>
            <person name="Aerts A.L."/>
            <person name="Choi C."/>
            <person name="Clum A."/>
            <person name="LaButti K.M."/>
            <person name="Lindquist E.A."/>
            <person name="Yee Ngan C."/>
            <person name="Ohm R.A."/>
            <person name="Salamov A.A."/>
            <person name="Grigoriev I.V."/>
            <person name="Spatafora J.W."/>
            <person name="Berbee M.L."/>
        </authorList>
    </citation>
    <scope>NUCLEOTIDE SEQUENCE [LARGE SCALE GENOMIC DNA]</scope>
    <source>
        <strain evidence="2 3">JEL478</strain>
    </source>
</reference>
<name>A0A139A8M9_GONPJ</name>
<protein>
    <submittedName>
        <fullName evidence="2">Uncharacterized protein</fullName>
    </submittedName>
</protein>
<feature type="compositionally biased region" description="Acidic residues" evidence="1">
    <location>
        <begin position="68"/>
        <end position="77"/>
    </location>
</feature>
<dbReference type="Proteomes" id="UP000070544">
    <property type="component" value="Unassembled WGS sequence"/>
</dbReference>
<dbReference type="AlphaFoldDB" id="A0A139A8M9"/>
<gene>
    <name evidence="2" type="ORF">M427DRAFT_146794</name>
</gene>
<sequence length="288" mass="30920">MVDGIPKNVFLLITSQTQGPNAEGTPPTTPEHAGYVSEWSADSPLRPGEGSVNQIEDTNLKRKRQDSDSSESGDVENDPPTSYLERLLASGTTFAELLSLGLRIPLGFARTPIDALLEFGVAVSFSRGPQNFIAKILNPGEAPVVIETSNVEEPGKEIDSKSTTSGSECASLGDGPTDDPDDCETVAAPPPSDGPAPSSQATVTVQIDKEHLLTSYFGPEISASAKTNSKQNLSLRIPRVKAKRSRKRTRCGVIQLKIHILRLIKTRSGAFLKQKNVSERSKMNPWGA</sequence>
<feature type="region of interest" description="Disordered" evidence="1">
    <location>
        <begin position="148"/>
        <end position="201"/>
    </location>
</feature>
<evidence type="ECO:0000313" key="2">
    <source>
        <dbReference type="EMBL" id="KXS13064.1"/>
    </source>
</evidence>
<dbReference type="EMBL" id="KQ965782">
    <property type="protein sequence ID" value="KXS13064.1"/>
    <property type="molecule type" value="Genomic_DNA"/>
</dbReference>
<organism evidence="2 3">
    <name type="scientific">Gonapodya prolifera (strain JEL478)</name>
    <name type="common">Monoblepharis prolifera</name>
    <dbReference type="NCBI Taxonomy" id="1344416"/>
    <lineage>
        <taxon>Eukaryota</taxon>
        <taxon>Fungi</taxon>
        <taxon>Fungi incertae sedis</taxon>
        <taxon>Chytridiomycota</taxon>
        <taxon>Chytridiomycota incertae sedis</taxon>
        <taxon>Monoblepharidomycetes</taxon>
        <taxon>Monoblepharidales</taxon>
        <taxon>Gonapodyaceae</taxon>
        <taxon>Gonapodya</taxon>
    </lineage>
</organism>
<feature type="region of interest" description="Disordered" evidence="1">
    <location>
        <begin position="15"/>
        <end position="82"/>
    </location>
</feature>
<accession>A0A139A8M9</accession>
<keyword evidence="3" id="KW-1185">Reference proteome</keyword>
<evidence type="ECO:0000313" key="3">
    <source>
        <dbReference type="Proteomes" id="UP000070544"/>
    </source>
</evidence>
<proteinExistence type="predicted"/>